<feature type="transmembrane region" description="Helical" evidence="3">
    <location>
        <begin position="111"/>
        <end position="131"/>
    </location>
</feature>
<dbReference type="PANTHER" id="PTHR43294:SF13">
    <property type="entry name" value="SODIUM_POTASSIUM-TRANSPORTING ATPASE SUBUNIT ALPHA"/>
    <property type="match status" value="1"/>
</dbReference>
<evidence type="ECO:0000259" key="4">
    <source>
        <dbReference type="SMART" id="SM00831"/>
    </source>
</evidence>
<dbReference type="InterPro" id="IPR050510">
    <property type="entry name" value="Cation_transp_ATPase_P-type"/>
</dbReference>
<keyword evidence="6" id="KW-1185">Reference proteome</keyword>
<feature type="transmembrane region" description="Helical" evidence="3">
    <location>
        <begin position="78"/>
        <end position="99"/>
    </location>
</feature>
<comment type="subcellular location">
    <subcellularLocation>
        <location evidence="1">Cell membrane</location>
        <topology evidence="1">Multi-pass membrane protein</topology>
    </subcellularLocation>
</comment>
<keyword evidence="2" id="KW-1003">Cell membrane</keyword>
<comment type="caution">
    <text evidence="5">The sequence shown here is derived from an EMBL/GenBank/DDBJ whole genome shotgun (WGS) entry which is preliminary data.</text>
</comment>
<dbReference type="GO" id="GO:0036376">
    <property type="term" value="P:sodium ion export across plasma membrane"/>
    <property type="evidence" value="ECO:0007669"/>
    <property type="project" value="TreeGrafter"/>
</dbReference>
<dbReference type="Gene3D" id="2.70.150.10">
    <property type="entry name" value="Calcium-transporting ATPase, cytoplasmic transduction domain A"/>
    <property type="match status" value="1"/>
</dbReference>
<dbReference type="PANTHER" id="PTHR43294">
    <property type="entry name" value="SODIUM/POTASSIUM-TRANSPORTING ATPASE SUBUNIT ALPHA"/>
    <property type="match status" value="1"/>
</dbReference>
<dbReference type="Proteomes" id="UP001201812">
    <property type="component" value="Unassembled WGS sequence"/>
</dbReference>
<feature type="domain" description="Cation-transporting P-type ATPase N-terminal" evidence="4">
    <location>
        <begin position="24"/>
        <end position="98"/>
    </location>
</feature>
<name>A0AAD4MRM0_9BILA</name>
<dbReference type="EMBL" id="JAKKPZ010000118">
    <property type="protein sequence ID" value="KAI1701468.1"/>
    <property type="molecule type" value="Genomic_DNA"/>
</dbReference>
<dbReference type="InterPro" id="IPR023298">
    <property type="entry name" value="ATPase_P-typ_TM_dom_sf"/>
</dbReference>
<keyword evidence="3" id="KW-0812">Transmembrane</keyword>
<dbReference type="SUPFAM" id="SSF81665">
    <property type="entry name" value="Calcium ATPase, transmembrane domain M"/>
    <property type="match status" value="1"/>
</dbReference>
<dbReference type="InterPro" id="IPR059000">
    <property type="entry name" value="ATPase_P-type_domA"/>
</dbReference>
<dbReference type="GO" id="GO:0005391">
    <property type="term" value="F:P-type sodium:potassium-exchanging transporter activity"/>
    <property type="evidence" value="ECO:0007669"/>
    <property type="project" value="TreeGrafter"/>
</dbReference>
<dbReference type="GO" id="GO:0030007">
    <property type="term" value="P:intracellular potassium ion homeostasis"/>
    <property type="evidence" value="ECO:0007669"/>
    <property type="project" value="TreeGrafter"/>
</dbReference>
<accession>A0AAD4MRM0</accession>
<dbReference type="InterPro" id="IPR004014">
    <property type="entry name" value="ATPase_P-typ_cation-transptr_N"/>
</dbReference>
<keyword evidence="3" id="KW-1133">Transmembrane helix</keyword>
<protein>
    <submittedName>
        <fullName evidence="5">E1-E2 ATPase domain-containing protein</fullName>
    </submittedName>
</protein>
<dbReference type="SMART" id="SM00831">
    <property type="entry name" value="Cation_ATPase_N"/>
    <property type="match status" value="1"/>
</dbReference>
<dbReference type="SUPFAM" id="SSF81653">
    <property type="entry name" value="Calcium ATPase, transduction domain A"/>
    <property type="match status" value="1"/>
</dbReference>
<proteinExistence type="predicted"/>
<dbReference type="GO" id="GO:1902600">
    <property type="term" value="P:proton transmembrane transport"/>
    <property type="evidence" value="ECO:0007669"/>
    <property type="project" value="TreeGrafter"/>
</dbReference>
<evidence type="ECO:0000313" key="6">
    <source>
        <dbReference type="Proteomes" id="UP001201812"/>
    </source>
</evidence>
<evidence type="ECO:0000313" key="5">
    <source>
        <dbReference type="EMBL" id="KAI1701468.1"/>
    </source>
</evidence>
<gene>
    <name evidence="5" type="ORF">DdX_16077</name>
</gene>
<evidence type="ECO:0000256" key="2">
    <source>
        <dbReference type="ARBA" id="ARBA00022475"/>
    </source>
</evidence>
<dbReference type="GO" id="GO:0005886">
    <property type="term" value="C:plasma membrane"/>
    <property type="evidence" value="ECO:0007669"/>
    <property type="project" value="UniProtKB-SubCell"/>
</dbReference>
<keyword evidence="3" id="KW-0472">Membrane</keyword>
<dbReference type="InterPro" id="IPR008250">
    <property type="entry name" value="ATPase_P-typ_transduc_dom_A_sf"/>
</dbReference>
<dbReference type="Pfam" id="PF00122">
    <property type="entry name" value="E1-E2_ATPase"/>
    <property type="match status" value="1"/>
</dbReference>
<evidence type="ECO:0000256" key="3">
    <source>
        <dbReference type="SAM" id="Phobius"/>
    </source>
</evidence>
<dbReference type="AlphaFoldDB" id="A0AAD4MRM0"/>
<organism evidence="5 6">
    <name type="scientific">Ditylenchus destructor</name>
    <dbReference type="NCBI Taxonomy" id="166010"/>
    <lineage>
        <taxon>Eukaryota</taxon>
        <taxon>Metazoa</taxon>
        <taxon>Ecdysozoa</taxon>
        <taxon>Nematoda</taxon>
        <taxon>Chromadorea</taxon>
        <taxon>Rhabditida</taxon>
        <taxon>Tylenchina</taxon>
        <taxon>Tylenchomorpha</taxon>
        <taxon>Sphaerularioidea</taxon>
        <taxon>Anguinidae</taxon>
        <taxon>Anguininae</taxon>
        <taxon>Ditylenchus</taxon>
    </lineage>
</organism>
<dbReference type="Gene3D" id="1.20.1110.10">
    <property type="entry name" value="Calcium-transporting ATPase, transmembrane domain"/>
    <property type="match status" value="1"/>
</dbReference>
<dbReference type="PRINTS" id="PR00121">
    <property type="entry name" value="NAKATPASE"/>
</dbReference>
<sequence>MGKGNAKQQKANDINDLKQEVSMDEHQIPLEELVQRYETNVETGLTTAKADQVYARDGPNALSPPHTTPEWIKFCKNLFGGFALLLWVGAFLCYVAFAVDYFSMEYPSKDNLWLGIVLMSVVVITGCFQYYQESKSSKIMESFKNMVPTYALVRRNGEKVQLATEKLVVGDVVEVKGGDRVPADLRIIYAMGFKVSVNF</sequence>
<reference evidence="5" key="1">
    <citation type="submission" date="2022-01" db="EMBL/GenBank/DDBJ databases">
        <title>Genome Sequence Resource for Two Populations of Ditylenchus destructor, the Migratory Endoparasitic Phytonematode.</title>
        <authorList>
            <person name="Zhang H."/>
            <person name="Lin R."/>
            <person name="Xie B."/>
        </authorList>
    </citation>
    <scope>NUCLEOTIDE SEQUENCE</scope>
    <source>
        <strain evidence="5">BazhouSP</strain>
    </source>
</reference>
<dbReference type="GO" id="GO:0006883">
    <property type="term" value="P:intracellular sodium ion homeostasis"/>
    <property type="evidence" value="ECO:0007669"/>
    <property type="project" value="TreeGrafter"/>
</dbReference>
<dbReference type="GO" id="GO:1990573">
    <property type="term" value="P:potassium ion import across plasma membrane"/>
    <property type="evidence" value="ECO:0007669"/>
    <property type="project" value="TreeGrafter"/>
</dbReference>
<dbReference type="Pfam" id="PF00690">
    <property type="entry name" value="Cation_ATPase_N"/>
    <property type="match status" value="1"/>
</dbReference>
<evidence type="ECO:0000256" key="1">
    <source>
        <dbReference type="ARBA" id="ARBA00004651"/>
    </source>
</evidence>